<dbReference type="Proteomes" id="UP000887580">
    <property type="component" value="Unplaced"/>
</dbReference>
<evidence type="ECO:0000313" key="2">
    <source>
        <dbReference type="WBParaSite" id="PS1159_v2.g13227.t1"/>
    </source>
</evidence>
<organism evidence="1 2">
    <name type="scientific">Panagrolaimus sp. PS1159</name>
    <dbReference type="NCBI Taxonomy" id="55785"/>
    <lineage>
        <taxon>Eukaryota</taxon>
        <taxon>Metazoa</taxon>
        <taxon>Ecdysozoa</taxon>
        <taxon>Nematoda</taxon>
        <taxon>Chromadorea</taxon>
        <taxon>Rhabditida</taxon>
        <taxon>Tylenchina</taxon>
        <taxon>Panagrolaimomorpha</taxon>
        <taxon>Panagrolaimoidea</taxon>
        <taxon>Panagrolaimidae</taxon>
        <taxon>Panagrolaimus</taxon>
    </lineage>
</organism>
<dbReference type="WBParaSite" id="PS1159_v2.g13227.t1">
    <property type="protein sequence ID" value="PS1159_v2.g13227.t1"/>
    <property type="gene ID" value="PS1159_v2.g13227"/>
</dbReference>
<sequence>MLRTSIFTTLVATFATLFNPLNEIKFLPGLGYELNFKQYSGFLQVSERHFLHYWFVESQNNSETDPLIFWFNGGPGCSSLDGLLNEMGPFLINKDGKTLRMNPHSWNTFASVVYIESPAGVGYSYASDGNITTNDELTSIENYEAIKKFFVAYPTFRNLSIFIMGESYGGIYVPTLAVRILDGFKEFPLNLQGIAIGNGYVNERINIETSIQFAYDHGYIDETIWKNLRRKCCHGCTEDCDLAQLSGRCGTIIENIMKSIWYGGINPYDIYRDCDGTFVTTKMESIRAGILPKNFLQMRVERHAPSNHVSLPCLDDKNIRTYMNSDGVRAALNIYEHLPEWNICSKEITENYKKQYTDMTIFVRKIINADIRVLLYYGDTDLACNFLMGQQFTHRLGYPLIQAKTPWKYNKQIAGFKTTYDGVTFLTIRGSGHMAPQYRAPQTTSAIKKFVKNLSI</sequence>
<proteinExistence type="predicted"/>
<reference evidence="2" key="1">
    <citation type="submission" date="2022-11" db="UniProtKB">
        <authorList>
            <consortium name="WormBaseParasite"/>
        </authorList>
    </citation>
    <scope>IDENTIFICATION</scope>
</reference>
<accession>A0AC35F4Y8</accession>
<protein>
    <submittedName>
        <fullName evidence="2">Carboxypeptidase</fullName>
    </submittedName>
</protein>
<name>A0AC35F4Y8_9BILA</name>
<evidence type="ECO:0000313" key="1">
    <source>
        <dbReference type="Proteomes" id="UP000887580"/>
    </source>
</evidence>